<comment type="similarity">
    <text evidence="1 2">Belongs to the glycosyl hydrolase 1 family.</text>
</comment>
<dbReference type="InterPro" id="IPR001360">
    <property type="entry name" value="Glyco_hydro_1"/>
</dbReference>
<dbReference type="SUPFAM" id="SSF51445">
    <property type="entry name" value="(Trans)glycosidases"/>
    <property type="match status" value="1"/>
</dbReference>
<evidence type="ECO:0000313" key="4">
    <source>
        <dbReference type="Proteomes" id="UP000593576"/>
    </source>
</evidence>
<evidence type="ECO:0000313" key="3">
    <source>
        <dbReference type="EMBL" id="MBA0871995.1"/>
    </source>
</evidence>
<accession>A0A7J9MLK9</accession>
<comment type="caution">
    <text evidence="3">The sequence shown here is derived from an EMBL/GenBank/DDBJ whole genome shotgun (WGS) entry which is preliminary data.</text>
</comment>
<proteinExistence type="inferred from homology"/>
<dbReference type="OrthoDB" id="65569at2759"/>
<dbReference type="InterPro" id="IPR017853">
    <property type="entry name" value="GH"/>
</dbReference>
<gene>
    <name evidence="3" type="ORF">Goshw_004304</name>
</gene>
<dbReference type="PANTHER" id="PTHR10353">
    <property type="entry name" value="GLYCOSYL HYDROLASE"/>
    <property type="match status" value="1"/>
</dbReference>
<dbReference type="Gene3D" id="3.20.20.80">
    <property type="entry name" value="Glycosidases"/>
    <property type="match status" value="1"/>
</dbReference>
<dbReference type="GO" id="GO:0008422">
    <property type="term" value="F:beta-glucosidase activity"/>
    <property type="evidence" value="ECO:0007669"/>
    <property type="project" value="TreeGrafter"/>
</dbReference>
<dbReference type="AlphaFoldDB" id="A0A7J9MLK9"/>
<organism evidence="3 4">
    <name type="scientific">Gossypium schwendimanii</name>
    <name type="common">Cotton</name>
    <dbReference type="NCBI Taxonomy" id="34291"/>
    <lineage>
        <taxon>Eukaryota</taxon>
        <taxon>Viridiplantae</taxon>
        <taxon>Streptophyta</taxon>
        <taxon>Embryophyta</taxon>
        <taxon>Tracheophyta</taxon>
        <taxon>Spermatophyta</taxon>
        <taxon>Magnoliopsida</taxon>
        <taxon>eudicotyledons</taxon>
        <taxon>Gunneridae</taxon>
        <taxon>Pentapetalae</taxon>
        <taxon>rosids</taxon>
        <taxon>malvids</taxon>
        <taxon>Malvales</taxon>
        <taxon>Malvaceae</taxon>
        <taxon>Malvoideae</taxon>
        <taxon>Gossypium</taxon>
    </lineage>
</organism>
<evidence type="ECO:0000256" key="2">
    <source>
        <dbReference type="RuleBase" id="RU003690"/>
    </source>
</evidence>
<sequence>MNTGITPHANLYHYDLPLALQEKYLDLLDRQVIQDFADYAVFCFKTFGDRVKTWMAFNEPRVVAAFGFDNGINPPNLEIALMETLPPSLILQHIIDFKSC</sequence>
<keyword evidence="4" id="KW-1185">Reference proteome</keyword>
<evidence type="ECO:0000256" key="1">
    <source>
        <dbReference type="ARBA" id="ARBA00010838"/>
    </source>
</evidence>
<name>A0A7J9MLK9_GOSSC</name>
<reference evidence="3 4" key="1">
    <citation type="journal article" date="2019" name="Genome Biol. Evol.">
        <title>Insights into the evolution of the New World diploid cottons (Gossypium, subgenus Houzingenia) based on genome sequencing.</title>
        <authorList>
            <person name="Grover C.E."/>
            <person name="Arick M.A. 2nd"/>
            <person name="Thrash A."/>
            <person name="Conover J.L."/>
            <person name="Sanders W.S."/>
            <person name="Peterson D.G."/>
            <person name="Frelichowski J.E."/>
            <person name="Scheffler J.A."/>
            <person name="Scheffler B.E."/>
            <person name="Wendel J.F."/>
        </authorList>
    </citation>
    <scope>NUCLEOTIDE SEQUENCE [LARGE SCALE GENOMIC DNA]</scope>
    <source>
        <strain evidence="3">1</strain>
        <tissue evidence="3">Leaf</tissue>
    </source>
</reference>
<dbReference type="Proteomes" id="UP000593576">
    <property type="component" value="Unassembled WGS sequence"/>
</dbReference>
<dbReference type="EMBL" id="JABFAF010000012">
    <property type="protein sequence ID" value="MBA0871995.1"/>
    <property type="molecule type" value="Genomic_DNA"/>
</dbReference>
<protein>
    <submittedName>
        <fullName evidence="3">Uncharacterized protein</fullName>
    </submittedName>
</protein>
<dbReference type="PANTHER" id="PTHR10353:SF196">
    <property type="entry name" value="BETA-GLUCOSIDASE"/>
    <property type="match status" value="1"/>
</dbReference>
<dbReference type="Pfam" id="PF00232">
    <property type="entry name" value="Glyco_hydro_1"/>
    <property type="match status" value="1"/>
</dbReference>
<dbReference type="GO" id="GO:0005975">
    <property type="term" value="P:carbohydrate metabolic process"/>
    <property type="evidence" value="ECO:0007669"/>
    <property type="project" value="InterPro"/>
</dbReference>